<dbReference type="CDD" id="cd05371">
    <property type="entry name" value="HSD10-like_SDR_c"/>
    <property type="match status" value="1"/>
</dbReference>
<dbReference type="FunFam" id="3.40.50.720:FF:000215">
    <property type="entry name" value="3-hydroxyacyl-CoA dehydrogenase type-2"/>
    <property type="match status" value="1"/>
</dbReference>
<gene>
    <name evidence="5" type="ORF">C9I28_09590</name>
</gene>
<dbReference type="InterPro" id="IPR002347">
    <property type="entry name" value="SDR_fam"/>
</dbReference>
<keyword evidence="2" id="KW-0560">Oxidoreductase</keyword>
<dbReference type="PANTHER" id="PTHR43658:SF8">
    <property type="entry name" value="17-BETA-HYDROXYSTEROID DEHYDROGENASE 14-RELATED"/>
    <property type="match status" value="1"/>
</dbReference>
<dbReference type="Gene3D" id="3.40.50.720">
    <property type="entry name" value="NAD(P)-binding Rossmann-like Domain"/>
    <property type="match status" value="1"/>
</dbReference>
<dbReference type="InterPro" id="IPR020904">
    <property type="entry name" value="Sc_DH/Rdtase_CS"/>
</dbReference>
<evidence type="ECO:0000259" key="4">
    <source>
        <dbReference type="SMART" id="SM00822"/>
    </source>
</evidence>
<protein>
    <submittedName>
        <fullName evidence="5">3-hydroxyacyl-CoA dehydrogenase</fullName>
    </submittedName>
</protein>
<evidence type="ECO:0000256" key="2">
    <source>
        <dbReference type="ARBA" id="ARBA00023002"/>
    </source>
</evidence>
<evidence type="ECO:0000256" key="1">
    <source>
        <dbReference type="ARBA" id="ARBA00006484"/>
    </source>
</evidence>
<reference evidence="5 6" key="1">
    <citation type="submission" date="2018-03" db="EMBL/GenBank/DDBJ databases">
        <title>Massilia armeniaca sp. nov., isolated from desert soil.</title>
        <authorList>
            <person name="Huang H."/>
            <person name="Ren M."/>
        </authorList>
    </citation>
    <scope>NUCLEOTIDE SEQUENCE [LARGE SCALE GENOMIC DNA]</scope>
    <source>
        <strain evidence="5 6">ZMN-3</strain>
    </source>
</reference>
<dbReference type="Pfam" id="PF00106">
    <property type="entry name" value="adh_short"/>
    <property type="match status" value="1"/>
</dbReference>
<dbReference type="RefSeq" id="WP_107141308.1">
    <property type="nucleotide sequence ID" value="NZ_CP028324.1"/>
</dbReference>
<dbReference type="SMART" id="SM00822">
    <property type="entry name" value="PKS_KR"/>
    <property type="match status" value="1"/>
</dbReference>
<dbReference type="InterPro" id="IPR036291">
    <property type="entry name" value="NAD(P)-bd_dom_sf"/>
</dbReference>
<dbReference type="KEGG" id="masz:C9I28_09590"/>
<dbReference type="PANTHER" id="PTHR43658">
    <property type="entry name" value="SHORT-CHAIN DEHYDROGENASE/REDUCTASE"/>
    <property type="match status" value="1"/>
</dbReference>
<dbReference type="InterPro" id="IPR057326">
    <property type="entry name" value="KR_dom"/>
</dbReference>
<dbReference type="PRINTS" id="PR00080">
    <property type="entry name" value="SDRFAMILY"/>
</dbReference>
<evidence type="ECO:0000313" key="6">
    <source>
        <dbReference type="Proteomes" id="UP000240505"/>
    </source>
</evidence>
<dbReference type="OrthoDB" id="9794138at2"/>
<comment type="similarity">
    <text evidence="1 3">Belongs to the short-chain dehydrogenases/reductases (SDR) family.</text>
</comment>
<dbReference type="AlphaFoldDB" id="A0A2R4C8M7"/>
<evidence type="ECO:0000256" key="3">
    <source>
        <dbReference type="RuleBase" id="RU000363"/>
    </source>
</evidence>
<dbReference type="GO" id="GO:0016491">
    <property type="term" value="F:oxidoreductase activity"/>
    <property type="evidence" value="ECO:0007669"/>
    <property type="project" value="UniProtKB-KW"/>
</dbReference>
<dbReference type="SUPFAM" id="SSF51735">
    <property type="entry name" value="NAD(P)-binding Rossmann-fold domains"/>
    <property type="match status" value="1"/>
</dbReference>
<proteinExistence type="inferred from homology"/>
<name>A0A2R4C8M7_9BURK</name>
<sequence>MQINGNVFIITGGASGLGAATARMLAQAGGKVVLADVQAEAGEALARELGADVARFVRCDVTSEADGQAVVAAATGFGTLRGLVNCAGVAPAVKTVGKDGPHPLDVFQRAVNINLVGTFNMCRLAADAMSKTEPAAQNERGVIINTASVAAFDGQIGQAAYAASKAAVAGMTLPMARDLSRSGIRVMTIAPGIFETPMLLGMPAEVQDALGKMVPFPPRLGKPDEYAHLAKTIIENVMLNGETIRLDGAIRMQPK</sequence>
<organism evidence="5 6">
    <name type="scientific">Pseudoduganella armeniaca</name>
    <dbReference type="NCBI Taxonomy" id="2072590"/>
    <lineage>
        <taxon>Bacteria</taxon>
        <taxon>Pseudomonadati</taxon>
        <taxon>Pseudomonadota</taxon>
        <taxon>Betaproteobacteria</taxon>
        <taxon>Burkholderiales</taxon>
        <taxon>Oxalobacteraceae</taxon>
        <taxon>Telluria group</taxon>
        <taxon>Pseudoduganella</taxon>
    </lineage>
</organism>
<evidence type="ECO:0000313" key="5">
    <source>
        <dbReference type="EMBL" id="AVR95956.1"/>
    </source>
</evidence>
<dbReference type="PRINTS" id="PR00081">
    <property type="entry name" value="GDHRDH"/>
</dbReference>
<accession>A0A2R4C8M7</accession>
<dbReference type="PROSITE" id="PS00061">
    <property type="entry name" value="ADH_SHORT"/>
    <property type="match status" value="1"/>
</dbReference>
<keyword evidence="6" id="KW-1185">Reference proteome</keyword>
<feature type="domain" description="Ketoreductase" evidence="4">
    <location>
        <begin position="6"/>
        <end position="196"/>
    </location>
</feature>
<dbReference type="Proteomes" id="UP000240505">
    <property type="component" value="Chromosome"/>
</dbReference>
<dbReference type="EMBL" id="CP028324">
    <property type="protein sequence ID" value="AVR95956.1"/>
    <property type="molecule type" value="Genomic_DNA"/>
</dbReference>